<dbReference type="Gene3D" id="3.90.180.10">
    <property type="entry name" value="Medium-chain alcohol dehydrogenases, catalytic domain"/>
    <property type="match status" value="1"/>
</dbReference>
<dbReference type="PANTHER" id="PTHR11695:SF294">
    <property type="entry name" value="RETICULON-4-INTERACTING PROTEIN 1, MITOCHONDRIAL"/>
    <property type="match status" value="1"/>
</dbReference>
<dbReference type="GO" id="GO:0016491">
    <property type="term" value="F:oxidoreductase activity"/>
    <property type="evidence" value="ECO:0007669"/>
    <property type="project" value="InterPro"/>
</dbReference>
<dbReference type="Gene3D" id="3.40.50.720">
    <property type="entry name" value="NAD(P)-binding Rossmann-like Domain"/>
    <property type="match status" value="1"/>
</dbReference>
<dbReference type="SMART" id="SM00829">
    <property type="entry name" value="PKS_ER"/>
    <property type="match status" value="1"/>
</dbReference>
<reference evidence="2 3" key="1">
    <citation type="journal article" date="2024" name="Insects">
        <title>An Improved Chromosome-Level Genome Assembly of the Firefly Pyrocoelia pectoralis.</title>
        <authorList>
            <person name="Fu X."/>
            <person name="Meyer-Rochow V.B."/>
            <person name="Ballantyne L."/>
            <person name="Zhu X."/>
        </authorList>
    </citation>
    <scope>NUCLEOTIDE SEQUENCE [LARGE SCALE GENOMIC DNA]</scope>
    <source>
        <strain evidence="2">XCY_ONT2</strain>
    </source>
</reference>
<dbReference type="InterPro" id="IPR036291">
    <property type="entry name" value="NAD(P)-bd_dom_sf"/>
</dbReference>
<dbReference type="Pfam" id="PF08240">
    <property type="entry name" value="ADH_N"/>
    <property type="match status" value="1"/>
</dbReference>
<dbReference type="EMBL" id="JAVRBK010000284">
    <property type="protein sequence ID" value="KAK5637717.1"/>
    <property type="molecule type" value="Genomic_DNA"/>
</dbReference>
<evidence type="ECO:0000259" key="1">
    <source>
        <dbReference type="SMART" id="SM00829"/>
    </source>
</evidence>
<name>A0AAN7ZBF9_9COLE</name>
<protein>
    <recommendedName>
        <fullName evidence="1">Enoyl reductase (ER) domain-containing protein</fullName>
    </recommendedName>
</protein>
<evidence type="ECO:0000313" key="3">
    <source>
        <dbReference type="Proteomes" id="UP001329430"/>
    </source>
</evidence>
<gene>
    <name evidence="2" type="ORF">RI129_000109</name>
</gene>
<organism evidence="2 3">
    <name type="scientific">Pyrocoelia pectoralis</name>
    <dbReference type="NCBI Taxonomy" id="417401"/>
    <lineage>
        <taxon>Eukaryota</taxon>
        <taxon>Metazoa</taxon>
        <taxon>Ecdysozoa</taxon>
        <taxon>Arthropoda</taxon>
        <taxon>Hexapoda</taxon>
        <taxon>Insecta</taxon>
        <taxon>Pterygota</taxon>
        <taxon>Neoptera</taxon>
        <taxon>Endopterygota</taxon>
        <taxon>Coleoptera</taxon>
        <taxon>Polyphaga</taxon>
        <taxon>Elateriformia</taxon>
        <taxon>Elateroidea</taxon>
        <taxon>Lampyridae</taxon>
        <taxon>Lampyrinae</taxon>
        <taxon>Pyrocoelia</taxon>
    </lineage>
</organism>
<evidence type="ECO:0000313" key="2">
    <source>
        <dbReference type="EMBL" id="KAK5637717.1"/>
    </source>
</evidence>
<dbReference type="InterPro" id="IPR020843">
    <property type="entry name" value="ER"/>
</dbReference>
<proteinExistence type="predicted"/>
<dbReference type="AlphaFoldDB" id="A0AAN7ZBF9"/>
<dbReference type="SUPFAM" id="SSF50129">
    <property type="entry name" value="GroES-like"/>
    <property type="match status" value="1"/>
</dbReference>
<feature type="domain" description="Enoyl reductase (ER)" evidence="1">
    <location>
        <begin position="54"/>
        <end position="380"/>
    </location>
</feature>
<dbReference type="GO" id="GO:0005739">
    <property type="term" value="C:mitochondrion"/>
    <property type="evidence" value="ECO:0007669"/>
    <property type="project" value="TreeGrafter"/>
</dbReference>
<dbReference type="InterPro" id="IPR011032">
    <property type="entry name" value="GroES-like_sf"/>
</dbReference>
<keyword evidence="3" id="KW-1185">Reference proteome</keyword>
<dbReference type="SUPFAM" id="SSF51735">
    <property type="entry name" value="NAD(P)-binding Rossmann-fold domains"/>
    <property type="match status" value="1"/>
</dbReference>
<dbReference type="Proteomes" id="UP001329430">
    <property type="component" value="Unassembled WGS sequence"/>
</dbReference>
<dbReference type="InterPro" id="IPR013154">
    <property type="entry name" value="ADH-like_N"/>
</dbReference>
<sequence>MSTSALKRSMSTGRLSSLNRALYVAPTAVPLSAASVQKRELSHRSWNLVRYHEDLNQAIKYTPNASAPVLHRPGDVLVRVLASSINPLDIAMTRGYGNVLLSLNNLVSSIGIDRLSNDRLPLTLGRDFVGQIVSRGNSVKLYKPGDIVWGTVQPHENGSHADFVAVPDCQVRILFQFLFCEYVSNSYFSLFFLHNNRVLVLGGSGGVGCFAIQLLKFWGAHVTATCSQEAMPWLAENCHPDRCVDYEDMEGFLASTTDRFDFILDASAPAASRKNYELLTRLTERNRRSLPVGAKKSPTRLMDDKTMYVTLSSPLLRNFDRYGALGGAATTLADAITDSLSGARNGLHFRWAYYLPNPKALAHIGDLVERAFGLLIGGREGFCERESAFEVSFSCESRAN</sequence>
<dbReference type="PANTHER" id="PTHR11695">
    <property type="entry name" value="ALCOHOL DEHYDROGENASE RELATED"/>
    <property type="match status" value="1"/>
</dbReference>
<comment type="caution">
    <text evidence="2">The sequence shown here is derived from an EMBL/GenBank/DDBJ whole genome shotgun (WGS) entry which is preliminary data.</text>
</comment>
<dbReference type="InterPro" id="IPR050700">
    <property type="entry name" value="YIM1/Zinc_Alcohol_DH_Fams"/>
</dbReference>
<accession>A0AAN7ZBF9</accession>